<reference evidence="8 9" key="1">
    <citation type="submission" date="2020-08" db="EMBL/GenBank/DDBJ databases">
        <title>Sequencing the genomes of 1000 actinobacteria strains.</title>
        <authorList>
            <person name="Klenk H.-P."/>
        </authorList>
    </citation>
    <scope>NUCLEOTIDE SEQUENCE [LARGE SCALE GENOMIC DNA]</scope>
    <source>
        <strain evidence="8 9">DSM 45859</strain>
    </source>
</reference>
<dbReference type="Pfam" id="PF01799">
    <property type="entry name" value="Fer2_2"/>
    <property type="match status" value="1"/>
</dbReference>
<accession>A0A840IQC0</accession>
<keyword evidence="3 8" id="KW-0560">Oxidoreductase</keyword>
<dbReference type="FunFam" id="3.10.20.30:FF:000020">
    <property type="entry name" value="Xanthine dehydrogenase iron-sulfur subunit"/>
    <property type="match status" value="1"/>
</dbReference>
<dbReference type="InterPro" id="IPR051452">
    <property type="entry name" value="Diverse_Oxidoreductases"/>
</dbReference>
<evidence type="ECO:0000256" key="2">
    <source>
        <dbReference type="ARBA" id="ARBA00022723"/>
    </source>
</evidence>
<evidence type="ECO:0000256" key="3">
    <source>
        <dbReference type="ARBA" id="ARBA00023002"/>
    </source>
</evidence>
<keyword evidence="2" id="KW-0479">Metal-binding</keyword>
<evidence type="ECO:0000256" key="4">
    <source>
        <dbReference type="ARBA" id="ARBA00023004"/>
    </source>
</evidence>
<dbReference type="GO" id="GO:0043885">
    <property type="term" value="F:anaerobic carbon-monoxide dehydrogenase activity"/>
    <property type="evidence" value="ECO:0007669"/>
    <property type="project" value="UniProtKB-EC"/>
</dbReference>
<dbReference type="Gene3D" id="1.10.150.120">
    <property type="entry name" value="[2Fe-2S]-binding domain"/>
    <property type="match status" value="1"/>
</dbReference>
<dbReference type="GO" id="GO:0046872">
    <property type="term" value="F:metal ion binding"/>
    <property type="evidence" value="ECO:0007669"/>
    <property type="project" value="UniProtKB-KW"/>
</dbReference>
<dbReference type="Pfam" id="PF00111">
    <property type="entry name" value="Fer2"/>
    <property type="match status" value="1"/>
</dbReference>
<dbReference type="InterPro" id="IPR012675">
    <property type="entry name" value="Beta-grasp_dom_sf"/>
</dbReference>
<dbReference type="PANTHER" id="PTHR44379">
    <property type="entry name" value="OXIDOREDUCTASE WITH IRON-SULFUR SUBUNIT"/>
    <property type="match status" value="1"/>
</dbReference>
<dbReference type="FunFam" id="1.10.150.120:FF:000003">
    <property type="entry name" value="Carbon monoxide dehydrogenase, small subunit"/>
    <property type="match status" value="1"/>
</dbReference>
<evidence type="ECO:0000313" key="8">
    <source>
        <dbReference type="EMBL" id="MBB4683234.1"/>
    </source>
</evidence>
<keyword evidence="1" id="KW-0001">2Fe-2S</keyword>
<dbReference type="EC" id="1.2.7.4" evidence="8"/>
<dbReference type="InterPro" id="IPR001041">
    <property type="entry name" value="2Fe-2S_ferredoxin-type"/>
</dbReference>
<dbReference type="InterPro" id="IPR036884">
    <property type="entry name" value="2Fe-2S-bd_dom_sf"/>
</dbReference>
<dbReference type="AlphaFoldDB" id="A0A840IQC0"/>
<dbReference type="Gene3D" id="3.10.20.30">
    <property type="match status" value="1"/>
</dbReference>
<dbReference type="PANTHER" id="PTHR44379:SF5">
    <property type="entry name" value="OXIDOREDUCTASE WITH IRON-SULFUR SUBUNIT"/>
    <property type="match status" value="1"/>
</dbReference>
<comment type="caution">
    <text evidence="8">The sequence shown here is derived from an EMBL/GenBank/DDBJ whole genome shotgun (WGS) entry which is preliminary data.</text>
</comment>
<dbReference type="InterPro" id="IPR036010">
    <property type="entry name" value="2Fe-2S_ferredoxin-like_sf"/>
</dbReference>
<protein>
    <submittedName>
        <fullName evidence="8">Carbon-monoxide dehydrogenase small subunit</fullName>
        <ecNumber evidence="8">1.2.7.4</ecNumber>
    </submittedName>
</protein>
<dbReference type="InterPro" id="IPR002888">
    <property type="entry name" value="2Fe-2S-bd"/>
</dbReference>
<evidence type="ECO:0000259" key="7">
    <source>
        <dbReference type="PROSITE" id="PS51085"/>
    </source>
</evidence>
<gene>
    <name evidence="8" type="ORF">BJY18_000719</name>
</gene>
<dbReference type="PROSITE" id="PS51085">
    <property type="entry name" value="2FE2S_FER_2"/>
    <property type="match status" value="1"/>
</dbReference>
<proteinExistence type="predicted"/>
<dbReference type="Proteomes" id="UP000581769">
    <property type="component" value="Unassembled WGS sequence"/>
</dbReference>
<name>A0A840IQC0_9PSEU</name>
<keyword evidence="4" id="KW-0408">Iron</keyword>
<dbReference type="GO" id="GO:0051537">
    <property type="term" value="F:2 iron, 2 sulfur cluster binding"/>
    <property type="evidence" value="ECO:0007669"/>
    <property type="project" value="UniProtKB-KW"/>
</dbReference>
<keyword evidence="9" id="KW-1185">Reference proteome</keyword>
<dbReference type="SUPFAM" id="SSF54292">
    <property type="entry name" value="2Fe-2S ferredoxin-like"/>
    <property type="match status" value="1"/>
</dbReference>
<dbReference type="SUPFAM" id="SSF47741">
    <property type="entry name" value="CO dehydrogenase ISP C-domain like"/>
    <property type="match status" value="1"/>
</dbReference>
<keyword evidence="5" id="KW-0411">Iron-sulfur</keyword>
<evidence type="ECO:0000256" key="1">
    <source>
        <dbReference type="ARBA" id="ARBA00022714"/>
    </source>
</evidence>
<organism evidence="8 9">
    <name type="scientific">Amycolatopsis jiangsuensis</name>
    <dbReference type="NCBI Taxonomy" id="1181879"/>
    <lineage>
        <taxon>Bacteria</taxon>
        <taxon>Bacillati</taxon>
        <taxon>Actinomycetota</taxon>
        <taxon>Actinomycetes</taxon>
        <taxon>Pseudonocardiales</taxon>
        <taxon>Pseudonocardiaceae</taxon>
        <taxon>Amycolatopsis</taxon>
    </lineage>
</organism>
<evidence type="ECO:0000256" key="5">
    <source>
        <dbReference type="ARBA" id="ARBA00023014"/>
    </source>
</evidence>
<sequence>MRVSIEVNGTAVAGEVPDRTLLVHYLRDTAGLTGTNIGCDTTSCGACTVLLDGESVKSCTVLAAQADGHEVTTVEGLAGGSADDRLHPVQRAFREQHGLQCGFCTPGMMLATVSLLRENPKPSRDEVRTALEGNLCRCTGYHNIVNAVMDASGQEVAR</sequence>
<evidence type="ECO:0000256" key="6">
    <source>
        <dbReference type="ARBA" id="ARBA00060707"/>
    </source>
</evidence>
<dbReference type="RefSeq" id="WP_184777612.1">
    <property type="nucleotide sequence ID" value="NZ_JACHMG010000001.1"/>
</dbReference>
<dbReference type="EMBL" id="JACHMG010000001">
    <property type="protein sequence ID" value="MBB4683234.1"/>
    <property type="molecule type" value="Genomic_DNA"/>
</dbReference>
<feature type="domain" description="2Fe-2S ferredoxin-type" evidence="7">
    <location>
        <begin position="1"/>
        <end position="77"/>
    </location>
</feature>
<comment type="pathway">
    <text evidence="6">Alkaloid degradation; nicotine degradation.</text>
</comment>
<evidence type="ECO:0000313" key="9">
    <source>
        <dbReference type="Proteomes" id="UP000581769"/>
    </source>
</evidence>